<dbReference type="InterPro" id="IPR014833">
    <property type="entry name" value="TnsA_N"/>
</dbReference>
<dbReference type="EMBL" id="LFNT01000059">
    <property type="protein sequence ID" value="KMS69527.1"/>
    <property type="molecule type" value="Genomic_DNA"/>
</dbReference>
<dbReference type="PATRIC" id="fig|1938.3.peg.7277"/>
<dbReference type="AlphaFoldDB" id="A0A0J7Z1Q2"/>
<dbReference type="Pfam" id="PF08722">
    <property type="entry name" value="Tn7_TnsA-like_N"/>
    <property type="match status" value="1"/>
</dbReference>
<organism evidence="2 3">
    <name type="scientific">Streptomyces viridochromogenes</name>
    <dbReference type="NCBI Taxonomy" id="1938"/>
    <lineage>
        <taxon>Bacteria</taxon>
        <taxon>Bacillati</taxon>
        <taxon>Actinomycetota</taxon>
        <taxon>Actinomycetes</taxon>
        <taxon>Kitasatosporales</taxon>
        <taxon>Streptomycetaceae</taxon>
        <taxon>Streptomyces</taxon>
    </lineage>
</organism>
<gene>
    <name evidence="2" type="ORF">ACM01_34905</name>
</gene>
<evidence type="ECO:0000313" key="3">
    <source>
        <dbReference type="Proteomes" id="UP000037432"/>
    </source>
</evidence>
<feature type="domain" description="TnsA endonuclease N-terminal" evidence="1">
    <location>
        <begin position="84"/>
        <end position="155"/>
    </location>
</feature>
<sequence>MDVSEVAAEDIELEYVSAGGVRERGPLGRLWSVRFESVRPERRFPAFRGQGNWCGWYWSATCGGHVGYESWLERDRLMLLDFDPLVTGMASQPFRLSWIGPDGKRVRHTPDFFVRRADGTALVVDVRPDERIEPQDAVKFAVTAAACQSVGWDFARVGAPDAVLMANVRWLAGYRHPRVHRPEVAGRLVDVFADGSGLLDGARRVGDQIAVLPVLFHLLWRRILTADLETGLLSADTRVRLGLVREGGGDAVASAAAASG</sequence>
<dbReference type="InterPro" id="IPR048000">
    <property type="entry name" value="TnsA-like"/>
</dbReference>
<proteinExistence type="predicted"/>
<dbReference type="Proteomes" id="UP000037432">
    <property type="component" value="Unassembled WGS sequence"/>
</dbReference>
<accession>A0A0J7Z1Q2</accession>
<comment type="caution">
    <text evidence="2">The sequence shown here is derived from an EMBL/GenBank/DDBJ whole genome shotgun (WGS) entry which is preliminary data.</text>
</comment>
<name>A0A0J7Z1Q2_STRVR</name>
<dbReference type="OrthoDB" id="3403133at2"/>
<evidence type="ECO:0000259" key="1">
    <source>
        <dbReference type="Pfam" id="PF08722"/>
    </source>
</evidence>
<dbReference type="RefSeq" id="WP_048585432.1">
    <property type="nucleotide sequence ID" value="NZ_LFNT01000059.1"/>
</dbReference>
<reference evidence="2 3" key="1">
    <citation type="submission" date="2015-06" db="EMBL/GenBank/DDBJ databases">
        <authorList>
            <person name="Ju K.-S."/>
            <person name="Doroghazi J.R."/>
            <person name="Metcalf W.W."/>
        </authorList>
    </citation>
    <scope>NUCLEOTIDE SEQUENCE [LARGE SCALE GENOMIC DNA]</scope>
    <source>
        <strain evidence="2 3">NRRL 3414</strain>
    </source>
</reference>
<evidence type="ECO:0000313" key="2">
    <source>
        <dbReference type="EMBL" id="KMS69527.1"/>
    </source>
</evidence>
<dbReference type="NCBIfam" id="NF033179">
    <property type="entry name" value="TnsA_like_Actin"/>
    <property type="match status" value="1"/>
</dbReference>
<protein>
    <recommendedName>
        <fullName evidence="1">TnsA endonuclease N-terminal domain-containing protein</fullName>
    </recommendedName>
</protein>